<dbReference type="PANTHER" id="PTHR43575:SF1">
    <property type="entry name" value="PROTEIN ABCI7, CHLOROPLASTIC"/>
    <property type="match status" value="1"/>
</dbReference>
<dbReference type="InterPro" id="IPR011542">
    <property type="entry name" value="SUF_FeS_clus_asmbl_SufD"/>
</dbReference>
<feature type="domain" description="SUF system FeS cluster assembly SufBD core" evidence="2">
    <location>
        <begin position="136"/>
        <end position="365"/>
    </location>
</feature>
<evidence type="ECO:0000256" key="1">
    <source>
        <dbReference type="ARBA" id="ARBA00043967"/>
    </source>
</evidence>
<comment type="caution">
    <text evidence="3">The sequence shown here is derived from an EMBL/GenBank/DDBJ whole genome shotgun (WGS) entry which is preliminary data.</text>
</comment>
<dbReference type="InterPro" id="IPR037284">
    <property type="entry name" value="SUF_FeS_clus_asmbl_SufBD_sf"/>
</dbReference>
<evidence type="ECO:0000259" key="2">
    <source>
        <dbReference type="Pfam" id="PF01458"/>
    </source>
</evidence>
<dbReference type="Proteomes" id="UP001519295">
    <property type="component" value="Unassembled WGS sequence"/>
</dbReference>
<dbReference type="Pfam" id="PF01458">
    <property type="entry name" value="SUFBD_core"/>
    <property type="match status" value="1"/>
</dbReference>
<reference evidence="3 4" key="1">
    <citation type="submission" date="2021-03" db="EMBL/GenBank/DDBJ databases">
        <title>Sequencing the genomes of 1000 actinobacteria strains.</title>
        <authorList>
            <person name="Klenk H.-P."/>
        </authorList>
    </citation>
    <scope>NUCLEOTIDE SEQUENCE [LARGE SCALE GENOMIC DNA]</scope>
    <source>
        <strain evidence="3 4">DSM 45256</strain>
    </source>
</reference>
<dbReference type="InterPro" id="IPR055346">
    <property type="entry name" value="Fe-S_cluster_assembly_SufBD"/>
</dbReference>
<gene>
    <name evidence="3" type="ORF">JOF36_004315</name>
</gene>
<dbReference type="EMBL" id="JAGINU010000001">
    <property type="protein sequence ID" value="MBP2368619.1"/>
    <property type="molecule type" value="Genomic_DNA"/>
</dbReference>
<organism evidence="3 4">
    <name type="scientific">Pseudonocardia parietis</name>
    <dbReference type="NCBI Taxonomy" id="570936"/>
    <lineage>
        <taxon>Bacteria</taxon>
        <taxon>Bacillati</taxon>
        <taxon>Actinomycetota</taxon>
        <taxon>Actinomycetes</taxon>
        <taxon>Pseudonocardiales</taxon>
        <taxon>Pseudonocardiaceae</taxon>
        <taxon>Pseudonocardia</taxon>
    </lineage>
</organism>
<dbReference type="SUPFAM" id="SSF101960">
    <property type="entry name" value="Stabilizer of iron transporter SufD"/>
    <property type="match status" value="1"/>
</dbReference>
<dbReference type="InterPro" id="IPR000825">
    <property type="entry name" value="SUF_FeS_clus_asmbl_SufBD_core"/>
</dbReference>
<protein>
    <submittedName>
        <fullName evidence="3">Fe-S cluster assembly protein SufD</fullName>
    </submittedName>
</protein>
<proteinExistence type="inferred from homology"/>
<dbReference type="RefSeq" id="WP_210030053.1">
    <property type="nucleotide sequence ID" value="NZ_JAGINU010000001.1"/>
</dbReference>
<dbReference type="PANTHER" id="PTHR43575">
    <property type="entry name" value="PROTEIN ABCI7, CHLOROPLASTIC"/>
    <property type="match status" value="1"/>
</dbReference>
<comment type="similarity">
    <text evidence="1">Belongs to the iron-sulfur cluster assembly SufBD family.</text>
</comment>
<dbReference type="NCBIfam" id="TIGR01981">
    <property type="entry name" value="sufD"/>
    <property type="match status" value="1"/>
</dbReference>
<name>A0ABS4VYS8_9PSEU</name>
<sequence length="395" mass="41934">MTASDVAGLAPELKGAKAGQGEVPIASAGERFQSFDVEAFEVPGGREENWRFTPLRRIRGLHDGTAAFDGTASVSVTEAAGVTVEKVTRDDARIGEGGIPADRVAAAAWSAFTEATLVTLDGEPEPVTITVEGPGEGVTAAGHLQVRTTPNSRATVVVEHRGHGALADNTEVVLADGSQLTLVVTEEWADDAVHVGAEHYNIGRDATLRGTTIQLGGDLVRVSSTVHYAGPGGDAELLGLGFADAGQHLEQRLLVDHAVPNCKSNVLYKNALQSHTKDSSHVVWIGDVLIRAAAENTETFEFNRNLVLTEHCRADSVPNLEIETGEIVSAGHASATGRFDDEQLFYLQSRGIPEDQARRLVVRGFFGEVLNKITLPELKERLEAAVEAELAITGA</sequence>
<accession>A0ABS4VYS8</accession>
<evidence type="ECO:0000313" key="3">
    <source>
        <dbReference type="EMBL" id="MBP2368619.1"/>
    </source>
</evidence>
<evidence type="ECO:0000313" key="4">
    <source>
        <dbReference type="Proteomes" id="UP001519295"/>
    </source>
</evidence>
<keyword evidence="4" id="KW-1185">Reference proteome</keyword>